<dbReference type="Pfam" id="PF00721">
    <property type="entry name" value="TMV_coat"/>
    <property type="match status" value="1"/>
</dbReference>
<evidence type="ECO:0000313" key="2">
    <source>
        <dbReference type="Proteomes" id="UP000078200"/>
    </source>
</evidence>
<dbReference type="Proteomes" id="UP000078200">
    <property type="component" value="Unassembled WGS sequence"/>
</dbReference>
<proteinExistence type="predicted"/>
<organism evidence="1 2">
    <name type="scientific">Glossina austeni</name>
    <name type="common">Savannah tsetse fly</name>
    <dbReference type="NCBI Taxonomy" id="7395"/>
    <lineage>
        <taxon>Eukaryota</taxon>
        <taxon>Metazoa</taxon>
        <taxon>Ecdysozoa</taxon>
        <taxon>Arthropoda</taxon>
        <taxon>Hexapoda</taxon>
        <taxon>Insecta</taxon>
        <taxon>Pterygota</taxon>
        <taxon>Neoptera</taxon>
        <taxon>Endopterygota</taxon>
        <taxon>Diptera</taxon>
        <taxon>Brachycera</taxon>
        <taxon>Muscomorpha</taxon>
        <taxon>Hippoboscoidea</taxon>
        <taxon>Glossinidae</taxon>
        <taxon>Glossina</taxon>
    </lineage>
</organism>
<dbReference type="InterPro" id="IPR036417">
    <property type="entry name" value="TMV-like_coat_sf"/>
</dbReference>
<protein>
    <submittedName>
        <fullName evidence="1">Uncharacterized protein</fullName>
    </submittedName>
</protein>
<dbReference type="VEuPathDB" id="VectorBase:GAUT018785"/>
<dbReference type="Gene3D" id="1.20.120.70">
    <property type="entry name" value="Tobacco mosaic virus-like, coat protein"/>
    <property type="match status" value="1"/>
</dbReference>
<dbReference type="GO" id="GO:0005198">
    <property type="term" value="F:structural molecule activity"/>
    <property type="evidence" value="ECO:0007669"/>
    <property type="project" value="InterPro"/>
</dbReference>
<dbReference type="InterPro" id="IPR001337">
    <property type="entry name" value="TMV-like_coat"/>
</dbReference>
<name>A0A1A9UX94_GLOAU</name>
<evidence type="ECO:0000313" key="1">
    <source>
        <dbReference type="EnsemblMetazoa" id="GAUT018785-PA"/>
    </source>
</evidence>
<dbReference type="EnsemblMetazoa" id="GAUT018785-RA">
    <property type="protein sequence ID" value="GAUT018785-PA"/>
    <property type="gene ID" value="GAUT018785"/>
</dbReference>
<dbReference type="AlphaFoldDB" id="A0A1A9UX94"/>
<keyword evidence="2" id="KW-1185">Reference proteome</keyword>
<accession>A0A1A9UX94</accession>
<reference evidence="1" key="1">
    <citation type="submission" date="2020-05" db="UniProtKB">
        <authorList>
            <consortium name="EnsemblMetazoa"/>
        </authorList>
    </citation>
    <scope>IDENTIFICATION</scope>
    <source>
        <strain evidence="1">TTRI</strain>
    </source>
</reference>
<sequence length="246" mass="28972">MDHRRKLMQFRKNIQTELQMLNINEPLMGLEERRSPIRKSSELDNFKRVDYSMKSTISVDNSFSTRHFSPSPSSILQTYELKRSSASQNPVGKYTNWNSSHYHLTSQAWCCVGDLLSFCNKYEFKAVSATDSRSHVNIVSEVRSLLSAEAPFAMTKRFPGNTRNRDNLWVCIGRCPTVEYQLRRIQGIFRRPLVQLNADKQRMARENFHLAIKELRRDLTSSVSDVRPYDRFTFEKEFHLYWQDNE</sequence>
<dbReference type="SUPFAM" id="SSF47195">
    <property type="entry name" value="TMV-like viral coat proteins"/>
    <property type="match status" value="1"/>
</dbReference>